<dbReference type="EMBL" id="NHSJ01000100">
    <property type="protein sequence ID" value="PPQ29017.1"/>
    <property type="molecule type" value="Genomic_DNA"/>
</dbReference>
<evidence type="ECO:0000313" key="2">
    <source>
        <dbReference type="Proteomes" id="UP000239089"/>
    </source>
</evidence>
<dbReference type="OrthoDB" id="9813419at2"/>
<comment type="caution">
    <text evidence="1">The sequence shown here is derived from an EMBL/GenBank/DDBJ whole genome shotgun (WGS) entry which is preliminary data.</text>
</comment>
<sequence>MAISNKHPGELAERLARRLTRPGERRPADGWRRESFTLPREKAREKAREFFDDFPKAAYMTEIESWRELSDGQIEFTMRRLPSAD</sequence>
<dbReference type="Proteomes" id="UP000239089">
    <property type="component" value="Unassembled WGS sequence"/>
</dbReference>
<accession>A0A2S6N349</accession>
<keyword evidence="2" id="KW-1185">Reference proteome</keyword>
<protein>
    <submittedName>
        <fullName evidence="1">Uncharacterized protein</fullName>
    </submittedName>
</protein>
<name>A0A2S6N349_9HYPH</name>
<organism evidence="1 2">
    <name type="scientific">Rhodoblastus sphagnicola</name>
    <dbReference type="NCBI Taxonomy" id="333368"/>
    <lineage>
        <taxon>Bacteria</taxon>
        <taxon>Pseudomonadati</taxon>
        <taxon>Pseudomonadota</taxon>
        <taxon>Alphaproteobacteria</taxon>
        <taxon>Hyphomicrobiales</taxon>
        <taxon>Rhodoblastaceae</taxon>
        <taxon>Rhodoblastus</taxon>
    </lineage>
</organism>
<evidence type="ECO:0000313" key="1">
    <source>
        <dbReference type="EMBL" id="PPQ29017.1"/>
    </source>
</evidence>
<gene>
    <name evidence="1" type="ORF">CCR94_16655</name>
</gene>
<dbReference type="AlphaFoldDB" id="A0A2S6N349"/>
<proteinExistence type="predicted"/>
<dbReference type="RefSeq" id="WP_104508974.1">
    <property type="nucleotide sequence ID" value="NZ_JACIGC010000011.1"/>
</dbReference>
<reference evidence="1 2" key="1">
    <citation type="journal article" date="2018" name="Arch. Microbiol.">
        <title>New insights into the metabolic potential of the phototrophic purple bacterium Rhodopila globiformis DSM 161(T) from its draft genome sequence and evidence for a vanadium-dependent nitrogenase.</title>
        <authorList>
            <person name="Imhoff J.F."/>
            <person name="Rahn T."/>
            <person name="Kunzel S."/>
            <person name="Neulinger S.C."/>
        </authorList>
    </citation>
    <scope>NUCLEOTIDE SEQUENCE [LARGE SCALE GENOMIC DNA]</scope>
    <source>
        <strain evidence="1 2">DSM 16996</strain>
    </source>
</reference>